<evidence type="ECO:0000313" key="3">
    <source>
        <dbReference type="Proteomes" id="UP000008467"/>
    </source>
</evidence>
<gene>
    <name evidence="2" type="ordered locus">Clole_0730</name>
</gene>
<dbReference type="SMART" id="SM00470">
    <property type="entry name" value="ParB"/>
    <property type="match status" value="1"/>
</dbReference>
<dbReference type="Gene3D" id="3.90.1530.30">
    <property type="match status" value="1"/>
</dbReference>
<keyword evidence="3" id="KW-1185">Reference proteome</keyword>
<dbReference type="eggNOG" id="COG1475">
    <property type="taxonomic scope" value="Bacteria"/>
</dbReference>
<evidence type="ECO:0000259" key="1">
    <source>
        <dbReference type="SMART" id="SM00470"/>
    </source>
</evidence>
<dbReference type="RefSeq" id="WP_013655764.1">
    <property type="nucleotide sequence ID" value="NC_015275.1"/>
</dbReference>
<dbReference type="PANTHER" id="PTHR33375">
    <property type="entry name" value="CHROMOSOME-PARTITIONING PROTEIN PARB-RELATED"/>
    <property type="match status" value="1"/>
</dbReference>
<evidence type="ECO:0000313" key="2">
    <source>
        <dbReference type="EMBL" id="ADZ82463.1"/>
    </source>
</evidence>
<dbReference type="Pfam" id="PF02195">
    <property type="entry name" value="ParB_N"/>
    <property type="match status" value="1"/>
</dbReference>
<dbReference type="Proteomes" id="UP000008467">
    <property type="component" value="Chromosome"/>
</dbReference>
<dbReference type="PANTHER" id="PTHR33375:SF1">
    <property type="entry name" value="CHROMOSOME-PARTITIONING PROTEIN PARB-RELATED"/>
    <property type="match status" value="1"/>
</dbReference>
<dbReference type="STRING" id="642492.Clole_0730"/>
<dbReference type="InterPro" id="IPR050336">
    <property type="entry name" value="Chromosome_partition/occlusion"/>
</dbReference>
<dbReference type="SUPFAM" id="SSF109709">
    <property type="entry name" value="KorB DNA-binding domain-like"/>
    <property type="match status" value="1"/>
</dbReference>
<dbReference type="InterPro" id="IPR003115">
    <property type="entry name" value="ParB_N"/>
</dbReference>
<name>F2JNW5_CELLD</name>
<dbReference type="AlphaFoldDB" id="F2JNW5"/>
<organism evidence="2 3">
    <name type="scientific">Cellulosilyticum lentocellum (strain ATCC 49066 / DSM 5427 / NCIMB 11756 / RHM5)</name>
    <name type="common">Clostridium lentocellum</name>
    <dbReference type="NCBI Taxonomy" id="642492"/>
    <lineage>
        <taxon>Bacteria</taxon>
        <taxon>Bacillati</taxon>
        <taxon>Bacillota</taxon>
        <taxon>Clostridia</taxon>
        <taxon>Lachnospirales</taxon>
        <taxon>Cellulosilyticaceae</taxon>
        <taxon>Cellulosilyticum</taxon>
    </lineage>
</organism>
<dbReference type="SUPFAM" id="SSF110849">
    <property type="entry name" value="ParB/Sulfiredoxin"/>
    <property type="match status" value="1"/>
</dbReference>
<feature type="domain" description="ParB-like N-terminal" evidence="1">
    <location>
        <begin position="26"/>
        <end position="118"/>
    </location>
</feature>
<dbReference type="InterPro" id="IPR036086">
    <property type="entry name" value="ParB/Sulfiredoxin_sf"/>
</dbReference>
<dbReference type="EMBL" id="CP002582">
    <property type="protein sequence ID" value="ADZ82463.1"/>
    <property type="molecule type" value="Genomic_DNA"/>
</dbReference>
<dbReference type="GO" id="GO:0007059">
    <property type="term" value="P:chromosome segregation"/>
    <property type="evidence" value="ECO:0007669"/>
    <property type="project" value="TreeGrafter"/>
</dbReference>
<dbReference type="HOGENOM" id="CLU_074328_0_0_9"/>
<dbReference type="KEGG" id="cle:Clole_0730"/>
<proteinExistence type="predicted"/>
<accession>F2JNW5</accession>
<protein>
    <submittedName>
        <fullName evidence="2">ParB domain protein nuclease</fullName>
    </submittedName>
</protein>
<dbReference type="GO" id="GO:0005694">
    <property type="term" value="C:chromosome"/>
    <property type="evidence" value="ECO:0007669"/>
    <property type="project" value="TreeGrafter"/>
</dbReference>
<dbReference type="GO" id="GO:0045881">
    <property type="term" value="P:positive regulation of sporulation resulting in formation of a cellular spore"/>
    <property type="evidence" value="ECO:0007669"/>
    <property type="project" value="TreeGrafter"/>
</dbReference>
<reference evidence="2 3" key="1">
    <citation type="journal article" date="2011" name="J. Bacteriol.">
        <title>Complete genome sequence of the cellulose-degrading bacterium Cellulosilyticum lentocellum.</title>
        <authorList>
            <consortium name="US DOE Joint Genome Institute"/>
            <person name="Miller D.A."/>
            <person name="Suen G."/>
            <person name="Bruce D."/>
            <person name="Copeland A."/>
            <person name="Cheng J.F."/>
            <person name="Detter C."/>
            <person name="Goodwin L.A."/>
            <person name="Han C.S."/>
            <person name="Hauser L.J."/>
            <person name="Land M.L."/>
            <person name="Lapidus A."/>
            <person name="Lucas S."/>
            <person name="Meincke L."/>
            <person name="Pitluck S."/>
            <person name="Tapia R."/>
            <person name="Teshima H."/>
            <person name="Woyke T."/>
            <person name="Fox B.G."/>
            <person name="Angert E.R."/>
            <person name="Currie C.R."/>
        </authorList>
    </citation>
    <scope>NUCLEOTIDE SEQUENCE [LARGE SCALE GENOMIC DNA]</scope>
    <source>
        <strain evidence="3">ATCC 49066 / DSM 5427 / NCIMB 11756 / RHM5</strain>
    </source>
</reference>
<sequence length="318" mass="36758">MAKFSISDLMNNKSKEQLNKEVYRHIKVKPQDMIPSEDNFYSMDSIEELAKSILLVGLQQPIVLAKVEESYKIISGHRRRKAILWLIEQGYSQFEEMESLYTEMSQSMLNLSLIIGNAFTRKMTDYDLLVQEQRLKEALIKAKEAGEIEIKGKLRDCIAELLGMSSTKVAQIEAINNNLAEEVKEEVMKGQVSFSSAYEMSKIEPEQQKEVLEKAKEIEATGKDIKQMVIEKREQQKKEEMDKEAEPTLRRTVGEEQIGQVIKVSESNTIKAPIQIVEFKVPDVLQQLLEMYHLIQEDEFIKILEIYQACNERMNENN</sequence>
<dbReference type="CDD" id="cd16387">
    <property type="entry name" value="ParB_N_Srx"/>
    <property type="match status" value="1"/>
</dbReference>